<evidence type="ECO:0000256" key="4">
    <source>
        <dbReference type="ARBA" id="ARBA00022741"/>
    </source>
</evidence>
<evidence type="ECO:0000256" key="11">
    <source>
        <dbReference type="ARBA" id="ARBA00023125"/>
    </source>
</evidence>
<dbReference type="GO" id="GO:0090657">
    <property type="term" value="P:telomeric loop disassembly"/>
    <property type="evidence" value="ECO:0007669"/>
    <property type="project" value="TreeGrafter"/>
</dbReference>
<protein>
    <recommendedName>
        <fullName evidence="15">Helicase ATP-binding domain-containing protein</fullName>
    </recommendedName>
</protein>
<dbReference type="CDD" id="cd17970">
    <property type="entry name" value="DEAHc_FancJ"/>
    <property type="match status" value="1"/>
</dbReference>
<dbReference type="GO" id="GO:0005634">
    <property type="term" value="C:nucleus"/>
    <property type="evidence" value="ECO:0007669"/>
    <property type="project" value="UniProtKB-SubCell"/>
</dbReference>
<keyword evidence="2" id="KW-0004">4Fe-4S</keyword>
<keyword evidence="14" id="KW-0539">Nucleus</keyword>
<dbReference type="InterPro" id="IPR045028">
    <property type="entry name" value="DinG/Rad3-like"/>
</dbReference>
<dbReference type="NCBIfam" id="TIGR00604">
    <property type="entry name" value="rad3"/>
    <property type="match status" value="1"/>
</dbReference>
<evidence type="ECO:0000256" key="10">
    <source>
        <dbReference type="ARBA" id="ARBA00023014"/>
    </source>
</evidence>
<dbReference type="InterPro" id="IPR013020">
    <property type="entry name" value="Rad3/Chl1-like"/>
</dbReference>
<keyword evidence="17" id="KW-1185">Reference proteome</keyword>
<dbReference type="GO" id="GO:1904430">
    <property type="term" value="P:negative regulation of t-circle formation"/>
    <property type="evidence" value="ECO:0007669"/>
    <property type="project" value="TreeGrafter"/>
</dbReference>
<dbReference type="GO" id="GO:0010569">
    <property type="term" value="P:regulation of double-strand break repair via homologous recombination"/>
    <property type="evidence" value="ECO:0007669"/>
    <property type="project" value="TreeGrafter"/>
</dbReference>
<evidence type="ECO:0000256" key="12">
    <source>
        <dbReference type="ARBA" id="ARBA00023204"/>
    </source>
</evidence>
<dbReference type="GO" id="GO:0045910">
    <property type="term" value="P:negative regulation of DNA recombination"/>
    <property type="evidence" value="ECO:0007669"/>
    <property type="project" value="TreeGrafter"/>
</dbReference>
<dbReference type="GO" id="GO:0016818">
    <property type="term" value="F:hydrolase activity, acting on acid anhydrides, in phosphorus-containing anhydrides"/>
    <property type="evidence" value="ECO:0007669"/>
    <property type="project" value="InterPro"/>
</dbReference>
<dbReference type="InterPro" id="IPR002464">
    <property type="entry name" value="DNA/RNA_helicase_DEAH_CS"/>
</dbReference>
<evidence type="ECO:0000256" key="2">
    <source>
        <dbReference type="ARBA" id="ARBA00022485"/>
    </source>
</evidence>
<accession>A0AAD5RFW2</accession>
<keyword evidence="5" id="KW-0227">DNA damage</keyword>
<comment type="caution">
    <text evidence="16">The sequence shown here is derived from an EMBL/GenBank/DDBJ whole genome shotgun (WGS) entry which is preliminary data.</text>
</comment>
<organism evidence="16 17">
    <name type="scientific">Parelaphostrongylus tenuis</name>
    <name type="common">Meningeal worm</name>
    <dbReference type="NCBI Taxonomy" id="148309"/>
    <lineage>
        <taxon>Eukaryota</taxon>
        <taxon>Metazoa</taxon>
        <taxon>Ecdysozoa</taxon>
        <taxon>Nematoda</taxon>
        <taxon>Chromadorea</taxon>
        <taxon>Rhabditida</taxon>
        <taxon>Rhabditina</taxon>
        <taxon>Rhabditomorpha</taxon>
        <taxon>Strongyloidea</taxon>
        <taxon>Metastrongylidae</taxon>
        <taxon>Parelaphostrongylus</taxon>
    </lineage>
</organism>
<evidence type="ECO:0000313" key="17">
    <source>
        <dbReference type="Proteomes" id="UP001196413"/>
    </source>
</evidence>
<dbReference type="EMBL" id="JAHQIW010007507">
    <property type="protein sequence ID" value="KAJ1375108.1"/>
    <property type="molecule type" value="Genomic_DNA"/>
</dbReference>
<evidence type="ECO:0000256" key="5">
    <source>
        <dbReference type="ARBA" id="ARBA00022763"/>
    </source>
</evidence>
<evidence type="ECO:0000256" key="13">
    <source>
        <dbReference type="ARBA" id="ARBA00023235"/>
    </source>
</evidence>
<feature type="domain" description="Helicase ATP-binding" evidence="15">
    <location>
        <begin position="7"/>
        <end position="290"/>
    </location>
</feature>
<dbReference type="Pfam" id="PF23109">
    <property type="entry name" value="ARCH_RTEL1"/>
    <property type="match status" value="1"/>
</dbReference>
<keyword evidence="9" id="KW-0408">Iron</keyword>
<comment type="subcellular location">
    <subcellularLocation>
        <location evidence="1">Nucleus</location>
    </subcellularLocation>
</comment>
<dbReference type="InterPro" id="IPR006554">
    <property type="entry name" value="Helicase-like_DEXD_c2"/>
</dbReference>
<dbReference type="GO" id="GO:0051539">
    <property type="term" value="F:4 iron, 4 sulfur cluster binding"/>
    <property type="evidence" value="ECO:0007669"/>
    <property type="project" value="UniProtKB-KW"/>
</dbReference>
<keyword evidence="13" id="KW-0413">Isomerase</keyword>
<sequence length="953" mass="107648">MTTVNIRGVEIMFPFSPYECQLAYMDKVIEAIDMRFDAALESPTGTGKTLSLLCSTLGWLQKQKSSFQLTLRDVTQIATASSPPVSFLPRIYYCSRTHSQLAQVVRELNRTHYSNVRTTVMGSRDQLCIHEWVCKQSDARVKASVCRGMISRRTCQYYNKWDRTPVDTLNEIFRESGAVPDIEDMITIGRKHGICPFFRCRQMQEMAELVLLPYNYIIDPQLRKLHKIDLAGSVVIFDEAHNLENICEDVVSVEISSVHISLAIQELKDAIECLQNEIEEKRIEMDQSSLPFGSRPLDAEKQKQPPFQINDAAILLAMLFDLEVKVEEIFNDETGRNLEGFPGKVFPGDRLFETFESVGISFDKAEVFSKVLSDISEYSQQGTESNPSLAERGKNLELLSNFISVAYLSLSKEAALAMGKNKVNGNIDLKCQKISLDSRKIARHFKLYVVKEEGTASKPSSTVMKFWCFTSSIAMKALKMNGVRTVIVTSGTLSPLPNFVRNIGLDFGSTLENQHAAKSDQIITAVLSKSPFTGRVLNGSFQNRHTNTYAVGIAESIISIAKTVPQGILVFFASYNLMDHLISKFKELKDSNQKFSSKSYWDQMTEAKLVVVEPKQKVSEGIDFSDKCSRAVCIIGVPYPPLMDVRICLKRLYLNEIKAEDKMNQSADDWYVTEGYRAVNQALGRVLRHVNDFGVVTLLDERFGKINKEYFPSWMRASIKRKLEIRKTITPLVSPAKKRSGPSCRSRSRATAIPSGDVQKECVLDYDLYARPLPCSLERAPTNVSTKKESSSVTSLLSICADDVSSKSEPFTNVNNFEIRDELESPSTSESILQSSRKRLKLTRASVDRHHVCSERQPEIDVFSLPRGYREATLVDVKQYLNTLTNIGKKDQVAAIVMKFAMKEQTFEEMLSRLENELLPDYPEAFLGAYCIIDKKENKQRILQRALSLHLKL</sequence>
<dbReference type="InterPro" id="IPR006555">
    <property type="entry name" value="ATP-dep_Helicase_C"/>
</dbReference>
<dbReference type="GO" id="GO:0006281">
    <property type="term" value="P:DNA repair"/>
    <property type="evidence" value="ECO:0007669"/>
    <property type="project" value="UniProtKB-KW"/>
</dbReference>
<evidence type="ECO:0000256" key="8">
    <source>
        <dbReference type="ARBA" id="ARBA00022840"/>
    </source>
</evidence>
<keyword evidence="12" id="KW-0234">DNA repair</keyword>
<evidence type="ECO:0000256" key="9">
    <source>
        <dbReference type="ARBA" id="ARBA00023004"/>
    </source>
</evidence>
<dbReference type="SUPFAM" id="SSF52540">
    <property type="entry name" value="P-loop containing nucleoside triphosphate hydrolases"/>
    <property type="match status" value="1"/>
</dbReference>
<evidence type="ECO:0000256" key="6">
    <source>
        <dbReference type="ARBA" id="ARBA00022801"/>
    </source>
</evidence>
<dbReference type="CDD" id="cd18788">
    <property type="entry name" value="SF2_C_XPD"/>
    <property type="match status" value="1"/>
</dbReference>
<dbReference type="GO" id="GO:0003677">
    <property type="term" value="F:DNA binding"/>
    <property type="evidence" value="ECO:0007669"/>
    <property type="project" value="UniProtKB-KW"/>
</dbReference>
<proteinExistence type="predicted"/>
<evidence type="ECO:0000256" key="7">
    <source>
        <dbReference type="ARBA" id="ARBA00022806"/>
    </source>
</evidence>
<dbReference type="InterPro" id="IPR057498">
    <property type="entry name" value="Rtel1_ARCH"/>
</dbReference>
<dbReference type="PROSITE" id="PS00690">
    <property type="entry name" value="DEAH_ATP_HELICASE"/>
    <property type="match status" value="1"/>
</dbReference>
<dbReference type="Pfam" id="PF06733">
    <property type="entry name" value="DEAD_2"/>
    <property type="match status" value="1"/>
</dbReference>
<evidence type="ECO:0000256" key="14">
    <source>
        <dbReference type="ARBA" id="ARBA00023242"/>
    </source>
</evidence>
<dbReference type="Proteomes" id="UP001196413">
    <property type="component" value="Unassembled WGS sequence"/>
</dbReference>
<dbReference type="GO" id="GO:0046872">
    <property type="term" value="F:metal ion binding"/>
    <property type="evidence" value="ECO:0007669"/>
    <property type="project" value="UniProtKB-KW"/>
</dbReference>
<keyword evidence="8" id="KW-0067">ATP-binding</keyword>
<dbReference type="InterPro" id="IPR010614">
    <property type="entry name" value="RAD3-like_helicase_DEAD"/>
</dbReference>
<keyword evidence="11" id="KW-0238">DNA-binding</keyword>
<dbReference type="InterPro" id="IPR027417">
    <property type="entry name" value="P-loop_NTPase"/>
</dbReference>
<dbReference type="PANTHER" id="PTHR11472:SF34">
    <property type="entry name" value="REGULATOR OF TELOMERE ELONGATION HELICASE 1"/>
    <property type="match status" value="1"/>
</dbReference>
<dbReference type="Gene3D" id="3.40.50.300">
    <property type="entry name" value="P-loop containing nucleotide triphosphate hydrolases"/>
    <property type="match status" value="2"/>
</dbReference>
<evidence type="ECO:0000259" key="15">
    <source>
        <dbReference type="PROSITE" id="PS51193"/>
    </source>
</evidence>
<dbReference type="SMART" id="SM00491">
    <property type="entry name" value="HELICc2"/>
    <property type="match status" value="1"/>
</dbReference>
<keyword evidence="7" id="KW-0347">Helicase</keyword>
<keyword evidence="6" id="KW-0378">Hydrolase</keyword>
<evidence type="ECO:0000256" key="1">
    <source>
        <dbReference type="ARBA" id="ARBA00004123"/>
    </source>
</evidence>
<dbReference type="PANTHER" id="PTHR11472">
    <property type="entry name" value="DNA REPAIR DEAD HELICASE RAD3/XP-D SUBFAMILY MEMBER"/>
    <property type="match status" value="1"/>
</dbReference>
<dbReference type="SMART" id="SM00488">
    <property type="entry name" value="DEXDc2"/>
    <property type="match status" value="1"/>
</dbReference>
<dbReference type="GO" id="GO:0005524">
    <property type="term" value="F:ATP binding"/>
    <property type="evidence" value="ECO:0007669"/>
    <property type="project" value="UniProtKB-KW"/>
</dbReference>
<name>A0AAD5RFW2_PARTN</name>
<dbReference type="GO" id="GO:0070182">
    <property type="term" value="F:DNA polymerase binding"/>
    <property type="evidence" value="ECO:0007669"/>
    <property type="project" value="TreeGrafter"/>
</dbReference>
<dbReference type="GO" id="GO:0003678">
    <property type="term" value="F:DNA helicase activity"/>
    <property type="evidence" value="ECO:0007669"/>
    <property type="project" value="InterPro"/>
</dbReference>
<dbReference type="PROSITE" id="PS51193">
    <property type="entry name" value="HELICASE_ATP_BIND_2"/>
    <property type="match status" value="1"/>
</dbReference>
<evidence type="ECO:0000256" key="3">
    <source>
        <dbReference type="ARBA" id="ARBA00022723"/>
    </source>
</evidence>
<gene>
    <name evidence="16" type="ORF">KIN20_038364</name>
</gene>
<dbReference type="AlphaFoldDB" id="A0AAD5RFW2"/>
<keyword evidence="4" id="KW-0547">Nucleotide-binding</keyword>
<evidence type="ECO:0000313" key="16">
    <source>
        <dbReference type="EMBL" id="KAJ1375108.1"/>
    </source>
</evidence>
<reference evidence="16" key="1">
    <citation type="submission" date="2021-06" db="EMBL/GenBank/DDBJ databases">
        <title>Parelaphostrongylus tenuis whole genome reference sequence.</title>
        <authorList>
            <person name="Garwood T.J."/>
            <person name="Larsen P.A."/>
            <person name="Fountain-Jones N.M."/>
            <person name="Garbe J.R."/>
            <person name="Macchietto M.G."/>
            <person name="Kania S.A."/>
            <person name="Gerhold R.W."/>
            <person name="Richards J.E."/>
            <person name="Wolf T.M."/>
        </authorList>
    </citation>
    <scope>NUCLEOTIDE SEQUENCE</scope>
    <source>
        <strain evidence="16">MNPRO001-30</strain>
        <tissue evidence="16">Meninges</tissue>
    </source>
</reference>
<dbReference type="Pfam" id="PF13307">
    <property type="entry name" value="Helicase_C_2"/>
    <property type="match status" value="1"/>
</dbReference>
<keyword evidence="3" id="KW-0479">Metal-binding</keyword>
<keyword evidence="10" id="KW-0411">Iron-sulfur</keyword>
<dbReference type="InterPro" id="IPR014013">
    <property type="entry name" value="Helic_SF1/SF2_ATP-bd_DinG/Rad3"/>
</dbReference>